<feature type="transmembrane region" description="Helical" evidence="6">
    <location>
        <begin position="243"/>
        <end position="260"/>
    </location>
</feature>
<feature type="transmembrane region" description="Helical" evidence="6">
    <location>
        <begin position="93"/>
        <end position="117"/>
    </location>
</feature>
<feature type="transmembrane region" description="Helical" evidence="6">
    <location>
        <begin position="158"/>
        <end position="178"/>
    </location>
</feature>
<dbReference type="AlphaFoldDB" id="A0A4R4TLL7"/>
<name>A0A4R4TLL7_9ACTN</name>
<sequence>MRRCLLVAFLARLADEGLPLAVLLLAQARTESPALGAFTLAAWLAPHVLAAPVTGTLLARARHPRPLYAAALGCFAAAVAGVALTLGRVPAPVTLAVALAGGCCGPVVTGGMSSLLAGLAPAGAARDRAYALDAGSYNAASVAGPGAVGLAATTLSPGLAAGLLVAAAALAAALAPVLPLRAEPTPQAAGPTAWTAGAVALWRVPELRAITGATTVAFLGIGGLTTTAVLLAAEHGRPEGGGALMTAFAVGALAGSLLLARRAPRLDPPALAFLALLGLGLALAGAALAPSYPTALPCFALAGLCDGPLLTATLRIRADHAPPAARAQVFTVAAGLKITAASCGTLLTGLAADASPAALLLAVAACQLAGAAVLRGVNGAGDTPCWRSASPPRPRRPAGRRR</sequence>
<feature type="transmembrane region" description="Helical" evidence="6">
    <location>
        <begin position="209"/>
        <end position="231"/>
    </location>
</feature>
<keyword evidence="5 6" id="KW-0472">Membrane</keyword>
<dbReference type="GO" id="GO:0005886">
    <property type="term" value="C:plasma membrane"/>
    <property type="evidence" value="ECO:0007669"/>
    <property type="project" value="UniProtKB-SubCell"/>
</dbReference>
<dbReference type="EMBL" id="SMKI01000053">
    <property type="protein sequence ID" value="TDC77466.1"/>
    <property type="molecule type" value="Genomic_DNA"/>
</dbReference>
<evidence type="ECO:0000256" key="5">
    <source>
        <dbReference type="ARBA" id="ARBA00023136"/>
    </source>
</evidence>
<keyword evidence="2" id="KW-1003">Cell membrane</keyword>
<proteinExistence type="predicted"/>
<comment type="subcellular location">
    <subcellularLocation>
        <location evidence="1">Cell membrane</location>
        <topology evidence="1">Multi-pass membrane protein</topology>
    </subcellularLocation>
</comment>
<evidence type="ECO:0000256" key="1">
    <source>
        <dbReference type="ARBA" id="ARBA00004651"/>
    </source>
</evidence>
<comment type="caution">
    <text evidence="7">The sequence shown here is derived from an EMBL/GenBank/DDBJ whole genome shotgun (WGS) entry which is preliminary data.</text>
</comment>
<keyword evidence="3 6" id="KW-0812">Transmembrane</keyword>
<reference evidence="7 8" key="1">
    <citation type="submission" date="2019-03" db="EMBL/GenBank/DDBJ databases">
        <title>Draft genome sequences of novel Actinobacteria.</title>
        <authorList>
            <person name="Sahin N."/>
            <person name="Ay H."/>
            <person name="Saygin H."/>
        </authorList>
    </citation>
    <scope>NUCLEOTIDE SEQUENCE [LARGE SCALE GENOMIC DNA]</scope>
    <source>
        <strain evidence="7 8">DSM 41900</strain>
    </source>
</reference>
<feature type="transmembrane region" description="Helical" evidence="6">
    <location>
        <begin position="272"/>
        <end position="292"/>
    </location>
</feature>
<dbReference type="OrthoDB" id="3690525at2"/>
<keyword evidence="4 6" id="KW-1133">Transmembrane helix</keyword>
<evidence type="ECO:0000256" key="6">
    <source>
        <dbReference type="SAM" id="Phobius"/>
    </source>
</evidence>
<gene>
    <name evidence="7" type="ORF">E1283_07340</name>
</gene>
<dbReference type="Gene3D" id="1.20.1250.20">
    <property type="entry name" value="MFS general substrate transporter like domains"/>
    <property type="match status" value="1"/>
</dbReference>
<evidence type="ECO:0000313" key="7">
    <source>
        <dbReference type="EMBL" id="TDC77466.1"/>
    </source>
</evidence>
<organism evidence="7 8">
    <name type="scientific">Streptomyces hainanensis</name>
    <dbReference type="NCBI Taxonomy" id="402648"/>
    <lineage>
        <taxon>Bacteria</taxon>
        <taxon>Bacillati</taxon>
        <taxon>Actinomycetota</taxon>
        <taxon>Actinomycetes</taxon>
        <taxon>Kitasatosporales</taxon>
        <taxon>Streptomycetaceae</taxon>
        <taxon>Streptomyces</taxon>
    </lineage>
</organism>
<dbReference type="Pfam" id="PF07690">
    <property type="entry name" value="MFS_1"/>
    <property type="match status" value="1"/>
</dbReference>
<evidence type="ECO:0000313" key="8">
    <source>
        <dbReference type="Proteomes" id="UP000295345"/>
    </source>
</evidence>
<dbReference type="InterPro" id="IPR011701">
    <property type="entry name" value="MFS"/>
</dbReference>
<keyword evidence="8" id="KW-1185">Reference proteome</keyword>
<dbReference type="InterPro" id="IPR036259">
    <property type="entry name" value="MFS_trans_sf"/>
</dbReference>
<dbReference type="PANTHER" id="PTHR23513:SF11">
    <property type="entry name" value="STAPHYLOFERRIN A TRANSPORTER"/>
    <property type="match status" value="1"/>
</dbReference>
<feature type="transmembrane region" description="Helical" evidence="6">
    <location>
        <begin position="36"/>
        <end position="59"/>
    </location>
</feature>
<accession>A0A4R4TLL7</accession>
<dbReference type="Proteomes" id="UP000295345">
    <property type="component" value="Unassembled WGS sequence"/>
</dbReference>
<dbReference type="PANTHER" id="PTHR23513">
    <property type="entry name" value="INTEGRAL MEMBRANE EFFLUX PROTEIN-RELATED"/>
    <property type="match status" value="1"/>
</dbReference>
<evidence type="ECO:0000256" key="3">
    <source>
        <dbReference type="ARBA" id="ARBA00022692"/>
    </source>
</evidence>
<evidence type="ECO:0000256" key="4">
    <source>
        <dbReference type="ARBA" id="ARBA00022989"/>
    </source>
</evidence>
<evidence type="ECO:0000256" key="2">
    <source>
        <dbReference type="ARBA" id="ARBA00022475"/>
    </source>
</evidence>
<dbReference type="SUPFAM" id="SSF103473">
    <property type="entry name" value="MFS general substrate transporter"/>
    <property type="match status" value="1"/>
</dbReference>
<protein>
    <submittedName>
        <fullName evidence="7">MFS transporter</fullName>
    </submittedName>
</protein>
<feature type="transmembrane region" description="Helical" evidence="6">
    <location>
        <begin position="66"/>
        <end position="87"/>
    </location>
</feature>
<dbReference type="RefSeq" id="WP_132817079.1">
    <property type="nucleotide sequence ID" value="NZ_SMKI01000053.1"/>
</dbReference>
<dbReference type="GO" id="GO:0022857">
    <property type="term" value="F:transmembrane transporter activity"/>
    <property type="evidence" value="ECO:0007669"/>
    <property type="project" value="InterPro"/>
</dbReference>